<keyword evidence="3" id="KW-1185">Reference proteome</keyword>
<proteinExistence type="predicted"/>
<dbReference type="RefSeq" id="WP_133194508.1">
    <property type="nucleotide sequence ID" value="NZ_JBHUCW010000006.1"/>
</dbReference>
<dbReference type="AlphaFoldDB" id="A0A4V2ZZC4"/>
<protein>
    <submittedName>
        <fullName evidence="2">Uncharacterized protein</fullName>
    </submittedName>
</protein>
<accession>A0A4V2ZZC4</accession>
<name>A0A4V2ZZC4_9BURK</name>
<reference evidence="2 3" key="1">
    <citation type="submission" date="2019-03" db="EMBL/GenBank/DDBJ databases">
        <title>Paraburkholderia sp. 4M-K11, isolated from subtropical forest soil.</title>
        <authorList>
            <person name="Gao Z.-H."/>
            <person name="Qiu L.-H."/>
        </authorList>
    </citation>
    <scope>NUCLEOTIDE SEQUENCE [LARGE SCALE GENOMIC DNA]</scope>
    <source>
        <strain evidence="2 3">4M-K11</strain>
    </source>
</reference>
<organism evidence="2 3">
    <name type="scientific">Paraburkholderia silviterrae</name>
    <dbReference type="NCBI Taxonomy" id="2528715"/>
    <lineage>
        <taxon>Bacteria</taxon>
        <taxon>Pseudomonadati</taxon>
        <taxon>Pseudomonadota</taxon>
        <taxon>Betaproteobacteria</taxon>
        <taxon>Burkholderiales</taxon>
        <taxon>Burkholderiaceae</taxon>
        <taxon>Paraburkholderia</taxon>
    </lineage>
</organism>
<feature type="region of interest" description="Disordered" evidence="1">
    <location>
        <begin position="61"/>
        <end position="100"/>
    </location>
</feature>
<dbReference type="EMBL" id="SMRP01000003">
    <property type="protein sequence ID" value="TDG24671.1"/>
    <property type="molecule type" value="Genomic_DNA"/>
</dbReference>
<gene>
    <name evidence="2" type="ORF">EYW47_08970</name>
</gene>
<comment type="caution">
    <text evidence="2">The sequence shown here is derived from an EMBL/GenBank/DDBJ whole genome shotgun (WGS) entry which is preliminary data.</text>
</comment>
<evidence type="ECO:0000256" key="1">
    <source>
        <dbReference type="SAM" id="MobiDB-lite"/>
    </source>
</evidence>
<sequence length="173" mass="19392">MNNRRKISIRSRASKKLSNVALANYLVSLADVNDLPDTGNPVLASALRSLARAVRQKSIRIEDPASPIAPKENRRTPQLTKQTKKTKPLKDRSDSENLSKLTSKQIRDFINDESKTKEELLRLASSRFSMPLSQLRRSTIAEVKQAILSALLHENSMDILSQEAEREGKARSS</sequence>
<dbReference type="Proteomes" id="UP000295722">
    <property type="component" value="Unassembled WGS sequence"/>
</dbReference>
<feature type="compositionally biased region" description="Basic and acidic residues" evidence="1">
    <location>
        <begin position="88"/>
        <end position="97"/>
    </location>
</feature>
<evidence type="ECO:0000313" key="3">
    <source>
        <dbReference type="Proteomes" id="UP000295722"/>
    </source>
</evidence>
<evidence type="ECO:0000313" key="2">
    <source>
        <dbReference type="EMBL" id="TDG24671.1"/>
    </source>
</evidence>